<proteinExistence type="predicted"/>
<sequence>MIQPAPENEHFVCYDCCVAPLLQQLIARQPIKNICSLCGTPNTLCTGTSSDEFLLSIKALIRYNFGEWQYHSKLGEGSLEDLFFIDPNPILKINQNQSALDREQVILSFLDSINDRQMQVEVFTAYGRDIYNYHPHTPISAGESAVLGKAKKMLQEKNYFLVEDEYEKILRPVIPYISAVINSGTRWHRARMGAKQRAADFKEMGGPPTYFFEAHKDKLIGAPPVGVATAGRVNRPGVSFLYLASDQETAAAEIRPHPGELVSVGCFDVIRDLRVVDLRTHDLTKLWRCDEELEILELIIAMEKIFSTTAPPSNKSAYTVTQFLGELFRRLGFDGVVFRSTVGNGDNLVIFDPSHANWVDKSSHVINVKMVTYEWENVQLFDNSKIYDIEYEEPHRVD</sequence>
<name>A0ABU0XLN9_9BURK</name>
<dbReference type="Pfam" id="PF08808">
    <property type="entry name" value="RES"/>
    <property type="match status" value="1"/>
</dbReference>
<keyword evidence="3" id="KW-1185">Reference proteome</keyword>
<dbReference type="EMBL" id="JAVFKP010000001">
    <property type="protein sequence ID" value="MDQ4624427.1"/>
    <property type="molecule type" value="Genomic_DNA"/>
</dbReference>
<organism evidence="2 3">
    <name type="scientific">Janthinobacterium lividum</name>
    <dbReference type="NCBI Taxonomy" id="29581"/>
    <lineage>
        <taxon>Bacteria</taxon>
        <taxon>Pseudomonadati</taxon>
        <taxon>Pseudomonadota</taxon>
        <taxon>Betaproteobacteria</taxon>
        <taxon>Burkholderiales</taxon>
        <taxon>Oxalobacteraceae</taxon>
        <taxon>Janthinobacterium</taxon>
    </lineage>
</organism>
<protein>
    <submittedName>
        <fullName evidence="2">RES family NAD+ phosphorylase</fullName>
    </submittedName>
</protein>
<dbReference type="Proteomes" id="UP001237592">
    <property type="component" value="Unassembled WGS sequence"/>
</dbReference>
<dbReference type="RefSeq" id="WP_307777975.1">
    <property type="nucleotide sequence ID" value="NZ_JAVFKP010000001.1"/>
</dbReference>
<gene>
    <name evidence="2" type="ORF">RB624_00860</name>
</gene>
<dbReference type="InterPro" id="IPR014914">
    <property type="entry name" value="RES_dom"/>
</dbReference>
<dbReference type="SMART" id="SM00953">
    <property type="entry name" value="RES"/>
    <property type="match status" value="1"/>
</dbReference>
<feature type="domain" description="RES" evidence="1">
    <location>
        <begin position="216"/>
        <end position="365"/>
    </location>
</feature>
<evidence type="ECO:0000313" key="2">
    <source>
        <dbReference type="EMBL" id="MDQ4624427.1"/>
    </source>
</evidence>
<reference evidence="2 3" key="1">
    <citation type="submission" date="2023-08" db="EMBL/GenBank/DDBJ databases">
        <title>Draft genome sequence of Janthinobacterium lividum.</title>
        <authorList>
            <person name="Chun B.H."/>
            <person name="Lee Y."/>
        </authorList>
    </citation>
    <scope>NUCLEOTIDE SEQUENCE [LARGE SCALE GENOMIC DNA]</scope>
    <source>
        <strain evidence="2 3">AMJK</strain>
    </source>
</reference>
<comment type="caution">
    <text evidence="2">The sequence shown here is derived from an EMBL/GenBank/DDBJ whole genome shotgun (WGS) entry which is preliminary data.</text>
</comment>
<evidence type="ECO:0000259" key="1">
    <source>
        <dbReference type="SMART" id="SM00953"/>
    </source>
</evidence>
<accession>A0ABU0XLN9</accession>
<evidence type="ECO:0000313" key="3">
    <source>
        <dbReference type="Proteomes" id="UP001237592"/>
    </source>
</evidence>